<dbReference type="GO" id="GO:0005634">
    <property type="term" value="C:nucleus"/>
    <property type="evidence" value="ECO:0007669"/>
    <property type="project" value="UniProtKB-SubCell"/>
</dbReference>
<dbReference type="Pfam" id="PF10533">
    <property type="entry name" value="Plant_zn_clust"/>
    <property type="match status" value="1"/>
</dbReference>
<evidence type="ECO:0000256" key="5">
    <source>
        <dbReference type="ARBA" id="ARBA00023242"/>
    </source>
</evidence>
<feature type="domain" description="WRKY" evidence="7">
    <location>
        <begin position="217"/>
        <end position="283"/>
    </location>
</feature>
<organism evidence="8">
    <name type="scientific">Populus davidiana</name>
    <dbReference type="NCBI Taxonomy" id="266767"/>
    <lineage>
        <taxon>Eukaryota</taxon>
        <taxon>Viridiplantae</taxon>
        <taxon>Streptophyta</taxon>
        <taxon>Embryophyta</taxon>
        <taxon>Tracheophyta</taxon>
        <taxon>Spermatophyta</taxon>
        <taxon>Magnoliopsida</taxon>
        <taxon>eudicotyledons</taxon>
        <taxon>Gunneridae</taxon>
        <taxon>Pentapetalae</taxon>
        <taxon>rosids</taxon>
        <taxon>fabids</taxon>
        <taxon>Malpighiales</taxon>
        <taxon>Salicaceae</taxon>
        <taxon>Saliceae</taxon>
        <taxon>Populus</taxon>
    </lineage>
</organism>
<keyword evidence="4" id="KW-0804">Transcription</keyword>
<evidence type="ECO:0000256" key="2">
    <source>
        <dbReference type="ARBA" id="ARBA00023015"/>
    </source>
</evidence>
<dbReference type="SUPFAM" id="SSF118290">
    <property type="entry name" value="WRKY DNA-binding domain"/>
    <property type="match status" value="1"/>
</dbReference>
<dbReference type="GO" id="GO:0005516">
    <property type="term" value="F:calmodulin binding"/>
    <property type="evidence" value="ECO:0007669"/>
    <property type="project" value="UniProtKB-ARBA"/>
</dbReference>
<evidence type="ECO:0000256" key="4">
    <source>
        <dbReference type="ARBA" id="ARBA00023163"/>
    </source>
</evidence>
<dbReference type="InterPro" id="IPR044810">
    <property type="entry name" value="WRKY_plant"/>
</dbReference>
<dbReference type="FunFam" id="2.20.25.80:FF:000004">
    <property type="entry name" value="WRKY transcription factor 65"/>
    <property type="match status" value="1"/>
</dbReference>
<evidence type="ECO:0000256" key="6">
    <source>
        <dbReference type="SAM" id="MobiDB-lite"/>
    </source>
</evidence>
<feature type="region of interest" description="Disordered" evidence="6">
    <location>
        <begin position="72"/>
        <end position="181"/>
    </location>
</feature>
<reference evidence="8" key="1">
    <citation type="submission" date="2020-03" db="EMBL/GenBank/DDBJ databases">
        <authorList>
            <person name="Zhang R."/>
        </authorList>
    </citation>
    <scope>NUCLEOTIDE SEQUENCE</scope>
</reference>
<dbReference type="GO" id="GO:0043565">
    <property type="term" value="F:sequence-specific DNA binding"/>
    <property type="evidence" value="ECO:0007669"/>
    <property type="project" value="InterPro"/>
</dbReference>
<feature type="compositionally biased region" description="Low complexity" evidence="6">
    <location>
        <begin position="125"/>
        <end position="143"/>
    </location>
</feature>
<dbReference type="PANTHER" id="PTHR31282">
    <property type="entry name" value="WRKY TRANSCRIPTION FACTOR 21-RELATED"/>
    <property type="match status" value="1"/>
</dbReference>
<dbReference type="SMART" id="SM00774">
    <property type="entry name" value="WRKY"/>
    <property type="match status" value="1"/>
</dbReference>
<dbReference type="InterPro" id="IPR018872">
    <property type="entry name" value="Zn-cluster-dom"/>
</dbReference>
<keyword evidence="5" id="KW-0539">Nucleus</keyword>
<dbReference type="Pfam" id="PF03106">
    <property type="entry name" value="WRKY"/>
    <property type="match status" value="1"/>
</dbReference>
<protein>
    <recommendedName>
        <fullName evidence="7">WRKY domain-containing protein</fullName>
    </recommendedName>
</protein>
<evidence type="ECO:0000313" key="8">
    <source>
        <dbReference type="EMBL" id="NUU80524.1"/>
    </source>
</evidence>
<dbReference type="EMBL" id="GILB01000191">
    <property type="protein sequence ID" value="NUU80524.1"/>
    <property type="molecule type" value="Transcribed_RNA"/>
</dbReference>
<evidence type="ECO:0000256" key="1">
    <source>
        <dbReference type="ARBA" id="ARBA00004123"/>
    </source>
</evidence>
<name>A0A6M2E633_9ROSI</name>
<proteinExistence type="predicted"/>
<comment type="subcellular location">
    <subcellularLocation>
        <location evidence="1">Nucleus</location>
    </subcellularLocation>
</comment>
<dbReference type="InterPro" id="IPR036576">
    <property type="entry name" value="WRKY_dom_sf"/>
</dbReference>
<keyword evidence="3" id="KW-0238">DNA-binding</keyword>
<accession>A0A6M2E633</accession>
<dbReference type="Gene3D" id="2.20.25.80">
    <property type="entry name" value="WRKY domain"/>
    <property type="match status" value="1"/>
</dbReference>
<evidence type="ECO:0000259" key="7">
    <source>
        <dbReference type="PROSITE" id="PS50811"/>
    </source>
</evidence>
<feature type="compositionally biased region" description="Low complexity" evidence="6">
    <location>
        <begin position="78"/>
        <end position="87"/>
    </location>
</feature>
<sequence>MMAVDLVRYSKMEDQMAIQEAASAGLESMEHLIFALSNQTRQSHQLDCGEITNFTVAKFKQVISMLNRTGHARFRRGPTSSPSSYPVPVRPVPQEPQKLNLDFVNSKSPPKAESKNDLSLGSQYSKDSLSSGTTTSSFMSSVTADGSVSNGKQGGSSLFGTQARSTGKPPLSSTHRKKCHDHALSARKISSGGSCHCSKRRKSRVKRTIRVPAVSSKLADIPADEYSWRKYGQKPIKGSPYPRGYYKCSSVRGCPAKKHVERAVDDSAMLIVTYEGEHRHSHTPLPEDVTASAAMRHVFHST</sequence>
<dbReference type="InterPro" id="IPR003657">
    <property type="entry name" value="WRKY_dom"/>
</dbReference>
<dbReference type="GO" id="GO:0003700">
    <property type="term" value="F:DNA-binding transcription factor activity"/>
    <property type="evidence" value="ECO:0007669"/>
    <property type="project" value="InterPro"/>
</dbReference>
<dbReference type="PROSITE" id="PS50811">
    <property type="entry name" value="WRKY"/>
    <property type="match status" value="1"/>
</dbReference>
<keyword evidence="2" id="KW-0805">Transcription regulation</keyword>
<feature type="compositionally biased region" description="Polar residues" evidence="6">
    <location>
        <begin position="144"/>
        <end position="165"/>
    </location>
</feature>
<dbReference type="AlphaFoldDB" id="A0A6M2E633"/>
<evidence type="ECO:0000256" key="3">
    <source>
        <dbReference type="ARBA" id="ARBA00023125"/>
    </source>
</evidence>